<dbReference type="SUPFAM" id="SSF57667">
    <property type="entry name" value="beta-beta-alpha zinc fingers"/>
    <property type="match status" value="1"/>
</dbReference>
<evidence type="ECO:0000259" key="3">
    <source>
        <dbReference type="PROSITE" id="PS50157"/>
    </source>
</evidence>
<feature type="region of interest" description="Disordered" evidence="2">
    <location>
        <begin position="604"/>
        <end position="673"/>
    </location>
</feature>
<dbReference type="InterPro" id="IPR036236">
    <property type="entry name" value="Znf_C2H2_sf"/>
</dbReference>
<feature type="compositionally biased region" description="Low complexity" evidence="2">
    <location>
        <begin position="22"/>
        <end position="58"/>
    </location>
</feature>
<feature type="compositionally biased region" description="Pro residues" evidence="2">
    <location>
        <begin position="154"/>
        <end position="194"/>
    </location>
</feature>
<comment type="caution">
    <text evidence="4">The sequence shown here is derived from an EMBL/GenBank/DDBJ whole genome shotgun (WGS) entry which is preliminary data.</text>
</comment>
<organism evidence="4 5">
    <name type="scientific">Niveomyces insectorum RCEF 264</name>
    <dbReference type="NCBI Taxonomy" id="1081102"/>
    <lineage>
        <taxon>Eukaryota</taxon>
        <taxon>Fungi</taxon>
        <taxon>Dikarya</taxon>
        <taxon>Ascomycota</taxon>
        <taxon>Pezizomycotina</taxon>
        <taxon>Sordariomycetes</taxon>
        <taxon>Hypocreomycetidae</taxon>
        <taxon>Hypocreales</taxon>
        <taxon>Cordycipitaceae</taxon>
        <taxon>Niveomyces</taxon>
    </lineage>
</organism>
<dbReference type="GO" id="GO:0008270">
    <property type="term" value="F:zinc ion binding"/>
    <property type="evidence" value="ECO:0007669"/>
    <property type="project" value="UniProtKB-KW"/>
</dbReference>
<dbReference type="GO" id="GO:0043622">
    <property type="term" value="P:cortical microtubule organization"/>
    <property type="evidence" value="ECO:0007669"/>
    <property type="project" value="TreeGrafter"/>
</dbReference>
<dbReference type="PANTHER" id="PTHR31949">
    <property type="entry name" value="GASTRIC MUCIN-LIKE PROTEIN"/>
    <property type="match status" value="1"/>
</dbReference>
<feature type="region of interest" description="Disordered" evidence="2">
    <location>
        <begin position="20"/>
        <end position="291"/>
    </location>
</feature>
<reference evidence="4 5" key="1">
    <citation type="journal article" date="2016" name="Genome Biol. Evol.">
        <title>Divergent and convergent evolution of fungal pathogenicity.</title>
        <authorList>
            <person name="Shang Y."/>
            <person name="Xiao G."/>
            <person name="Zheng P."/>
            <person name="Cen K."/>
            <person name="Zhan S."/>
            <person name="Wang C."/>
        </authorList>
    </citation>
    <scope>NUCLEOTIDE SEQUENCE [LARGE SCALE GENOMIC DNA]</scope>
    <source>
        <strain evidence="4 5">RCEF 264</strain>
    </source>
</reference>
<gene>
    <name evidence="4" type="ORF">SPI_02320</name>
</gene>
<evidence type="ECO:0000256" key="1">
    <source>
        <dbReference type="PROSITE-ProRule" id="PRU00042"/>
    </source>
</evidence>
<feature type="compositionally biased region" description="Low complexity" evidence="2">
    <location>
        <begin position="272"/>
        <end position="291"/>
    </location>
</feature>
<keyword evidence="1" id="KW-0479">Metal-binding</keyword>
<dbReference type="PANTHER" id="PTHR31949:SF2">
    <property type="entry name" value="OS05G0480600 PROTEIN"/>
    <property type="match status" value="1"/>
</dbReference>
<feature type="compositionally biased region" description="Low complexity" evidence="2">
    <location>
        <begin position="769"/>
        <end position="789"/>
    </location>
</feature>
<dbReference type="Gene3D" id="3.30.160.60">
    <property type="entry name" value="Classic Zinc Finger"/>
    <property type="match status" value="1"/>
</dbReference>
<feature type="compositionally biased region" description="Low complexity" evidence="2">
    <location>
        <begin position="249"/>
        <end position="265"/>
    </location>
</feature>
<keyword evidence="1" id="KW-0862">Zinc</keyword>
<feature type="compositionally biased region" description="Acidic residues" evidence="2">
    <location>
        <begin position="885"/>
        <end position="898"/>
    </location>
</feature>
<dbReference type="STRING" id="1081102.A0A167XXB1"/>
<protein>
    <submittedName>
        <fullName evidence="4">Zinc finger, C2H2</fullName>
    </submittedName>
</protein>
<feature type="compositionally biased region" description="Basic and acidic residues" evidence="2">
    <location>
        <begin position="799"/>
        <end position="811"/>
    </location>
</feature>
<feature type="compositionally biased region" description="Low complexity" evidence="2">
    <location>
        <begin position="112"/>
        <end position="123"/>
    </location>
</feature>
<keyword evidence="5" id="KW-1185">Reference proteome</keyword>
<dbReference type="PROSITE" id="PS00028">
    <property type="entry name" value="ZINC_FINGER_C2H2_1"/>
    <property type="match status" value="1"/>
</dbReference>
<feature type="region of interest" description="Disordered" evidence="2">
    <location>
        <begin position="769"/>
        <end position="831"/>
    </location>
</feature>
<dbReference type="InterPro" id="IPR013087">
    <property type="entry name" value="Znf_C2H2_type"/>
</dbReference>
<evidence type="ECO:0000256" key="2">
    <source>
        <dbReference type="SAM" id="MobiDB-lite"/>
    </source>
</evidence>
<name>A0A167XXB1_9HYPO</name>
<feature type="region of interest" description="Disordered" evidence="2">
    <location>
        <begin position="491"/>
        <end position="524"/>
    </location>
</feature>
<dbReference type="EMBL" id="AZHD01000003">
    <property type="protein sequence ID" value="OAA65533.1"/>
    <property type="molecule type" value="Genomic_DNA"/>
</dbReference>
<dbReference type="Proteomes" id="UP000076874">
    <property type="component" value="Unassembled WGS sequence"/>
</dbReference>
<evidence type="ECO:0000313" key="4">
    <source>
        <dbReference type="EMBL" id="OAA65533.1"/>
    </source>
</evidence>
<feature type="compositionally biased region" description="Pro residues" evidence="2">
    <location>
        <begin position="503"/>
        <end position="524"/>
    </location>
</feature>
<feature type="domain" description="C2H2-type" evidence="3">
    <location>
        <begin position="529"/>
        <end position="556"/>
    </location>
</feature>
<proteinExistence type="predicted"/>
<dbReference type="OrthoDB" id="37886at2759"/>
<sequence length="916" mass="98144">MAANLPNEADVLQSVVAAALHAGSPPSQTQPASPSSTPPGAATATALPRAASAAADDAVNGSPAPVPERPTSSHSGAAAPAAATAPAAAAAAHAATTTTTTTPRPETPTAPSPSAADMVQVTPVPVPVVPGQPSRPAETPIPIPTPGQAQPQKPQQPPQPQPQQPQQPLPSPRPRSPVRPPSQVPTPVPVPVPVPASRVTAQPPPLRPPFSQTPVPPPVVPTSSRQSHHPPRPNRSPTTLAPPPPPPRQQQYSHSQPQPQPQAHSQAREQPRPQSQQQQQPRHVQHPQHPQHVVPTMATTARPPDPRIAHRSSAIVEPPPPLILETSIVDASRTFSHLSPGRDHFHDNPKFQEDFFRLSYAIQQSLSESVRCAVREHWEKCMLGSDFHQAFMLNVLFDRVSPDTARRCMQRFGKNVVEAAKHDIIEIMTTADLDALSESILAKASDRFLDMALERRLRTIEAKPLINALARAERLGYEPDDIVEETVAHGQESVIPQQHQPALQPPAPAPATPAPPAPPAPGPAKAPMFQCNRCNRTFYLDGPYVYHMANHICEQRPADTRRGFKYACSMCGQGFTSTAGAQQHKSINACRGFYVSPSAPLPVFIPPPDTRKEQYPTNTATPPAQKAGRGRPPKYPPAEPQAHGQARTHAVQAEAQRQSSSPAAPTPGRSPYAHLTDEQLNALNEELKTVEIMYAERMRQAELLDDPVERRNRLEGLRNSFGTRQSIIRKRYGVRLRERRTRAEIDAERARMSGRDPSFNAATMTTTTVADWTSSSQRSTPASSQVVEGDIGGGYNGERNGDRRGDREAKRARMSYGQSGSAVGYNGDDAAYDSRAQRGTAAADTELRHKAPTAPGAYAEAAAGAEAYSSAAAAAAAAAARGSPDEDAMSDSSSDNDDIPARLPDVVRQSLSVSGV</sequence>
<dbReference type="GO" id="GO:0055028">
    <property type="term" value="C:cortical microtubule"/>
    <property type="evidence" value="ECO:0007669"/>
    <property type="project" value="TreeGrafter"/>
</dbReference>
<dbReference type="PROSITE" id="PS50157">
    <property type="entry name" value="ZINC_FINGER_C2H2_2"/>
    <property type="match status" value="1"/>
</dbReference>
<accession>A0A167XXB1</accession>
<dbReference type="AlphaFoldDB" id="A0A167XXB1"/>
<keyword evidence="1" id="KW-0863">Zinc-finger</keyword>
<evidence type="ECO:0000313" key="5">
    <source>
        <dbReference type="Proteomes" id="UP000076874"/>
    </source>
</evidence>
<feature type="region of interest" description="Disordered" evidence="2">
    <location>
        <begin position="873"/>
        <end position="916"/>
    </location>
</feature>
<feature type="compositionally biased region" description="Low complexity" evidence="2">
    <location>
        <begin position="70"/>
        <end position="104"/>
    </location>
</feature>